<dbReference type="Pfam" id="PF06102">
    <property type="entry name" value="RRP36"/>
    <property type="match status" value="1"/>
</dbReference>
<feature type="compositionally biased region" description="Polar residues" evidence="11">
    <location>
        <begin position="25"/>
        <end position="40"/>
    </location>
</feature>
<evidence type="ECO:0000313" key="12">
    <source>
        <dbReference type="EMBL" id="OEJ86700.1"/>
    </source>
</evidence>
<proteinExistence type="inferred from homology"/>
<comment type="similarity">
    <text evidence="2 9">Belongs to the RRP36 family.</text>
</comment>
<accession>A0A1E5RIH0</accession>
<feature type="region of interest" description="Disordered" evidence="11">
    <location>
        <begin position="136"/>
        <end position="206"/>
    </location>
</feature>
<comment type="caution">
    <text evidence="12">The sequence shown here is derived from an EMBL/GenBank/DDBJ whole genome shotgun (WGS) entry which is preliminary data.</text>
</comment>
<gene>
    <name evidence="12" type="ORF">AWRI3580_g2846</name>
</gene>
<feature type="compositionally biased region" description="Low complexity" evidence="11">
    <location>
        <begin position="136"/>
        <end position="145"/>
    </location>
</feature>
<comment type="subunit">
    <text evidence="9">Associates with 90S and pre-40S pre-ribosomal particles.</text>
</comment>
<keyword evidence="7 9" id="KW-0687">Ribonucleoprotein</keyword>
<evidence type="ECO:0000256" key="6">
    <source>
        <dbReference type="ARBA" id="ARBA00023242"/>
    </source>
</evidence>
<keyword evidence="5 10" id="KW-0175">Coiled coil</keyword>
<dbReference type="GO" id="GO:0000462">
    <property type="term" value="P:maturation of SSU-rRNA from tricistronic rRNA transcript (SSU-rRNA, 5.8S rRNA, LSU-rRNA)"/>
    <property type="evidence" value="ECO:0007669"/>
    <property type="project" value="TreeGrafter"/>
</dbReference>
<sequence length="380" mass="45307">MSYFFDDIKPYDNRDMSSSEDEAPTATSYSTKKTGQFDQYSSDEEENYESKRQETDNEEEVLPVRDYERSDSEDSEPENVDKILKKTSFKKLKNLQDDFDTENKKTQKKLKGNKLKASDETLQDIKQQLLLHKQSLNKLKQNGNKKQSKYDIPDEFNGSDSGSDIGGNGGFFEEEDEDSDAMPEEQNMNNKKRKKNKHAPREEKLSKKITFVRNIAGLEDYDKKERAEAKAKENDVRFDKALGDNNVDYHAIRANYKFLDEYRDQEIKKMRQLLKNKKEMAKLDEYEIEEMRRNLQKMENKMYTLKQKDKEHEYLKNYQRDINIKNQSRTDGNKFYLKESDKRKLLNKFKFENMDTRQRNKVVERKRKRVLGKEMRMFGK</sequence>
<dbReference type="EMBL" id="LPNN01000005">
    <property type="protein sequence ID" value="OEJ86700.1"/>
    <property type="molecule type" value="Genomic_DNA"/>
</dbReference>
<dbReference type="PANTHER" id="PTHR21738:SF0">
    <property type="entry name" value="RIBOSOMAL RNA PROCESSING PROTEIN 36 HOMOLOG"/>
    <property type="match status" value="1"/>
</dbReference>
<reference evidence="13" key="1">
    <citation type="journal article" date="2016" name="Genome Announc.">
        <title>Genome sequences of three species of Hanseniaspora isolated from spontaneous wine fermentations.</title>
        <authorList>
            <person name="Sternes P.R."/>
            <person name="Lee D."/>
            <person name="Kutyna D.R."/>
            <person name="Borneman A.R."/>
        </authorList>
    </citation>
    <scope>NUCLEOTIDE SEQUENCE [LARGE SCALE GENOMIC DNA]</scope>
    <source>
        <strain evidence="13">AWRI3580</strain>
    </source>
</reference>
<keyword evidence="6 9" id="KW-0539">Nucleus</keyword>
<dbReference type="GO" id="GO:0005730">
    <property type="term" value="C:nucleolus"/>
    <property type="evidence" value="ECO:0007669"/>
    <property type="project" value="UniProtKB-SubCell"/>
</dbReference>
<dbReference type="PANTHER" id="PTHR21738">
    <property type="entry name" value="RIBOSOMAL RNA PROCESSING PROTEIN 36 HOMOLOG"/>
    <property type="match status" value="1"/>
</dbReference>
<evidence type="ECO:0000256" key="2">
    <source>
        <dbReference type="ARBA" id="ARBA00009418"/>
    </source>
</evidence>
<dbReference type="AlphaFoldDB" id="A0A1E5RIH0"/>
<feature type="compositionally biased region" description="Acidic residues" evidence="11">
    <location>
        <begin position="172"/>
        <end position="183"/>
    </location>
</feature>
<feature type="region of interest" description="Disordered" evidence="11">
    <location>
        <begin position="1"/>
        <end position="120"/>
    </location>
</feature>
<evidence type="ECO:0000256" key="4">
    <source>
        <dbReference type="ARBA" id="ARBA00022552"/>
    </source>
</evidence>
<evidence type="ECO:0000256" key="5">
    <source>
        <dbReference type="ARBA" id="ARBA00023054"/>
    </source>
</evidence>
<keyword evidence="3 9" id="KW-0690">Ribosome biogenesis</keyword>
<comment type="function">
    <text evidence="8 9">Component of the 90S pre-ribosome involved in the maturation of rRNAs. Required for early cleavages of the pre-RNAs in the 40S ribosomal subunit maturation pathway.</text>
</comment>
<evidence type="ECO:0000256" key="9">
    <source>
        <dbReference type="RuleBase" id="RU368027"/>
    </source>
</evidence>
<evidence type="ECO:0000256" key="7">
    <source>
        <dbReference type="ARBA" id="ARBA00023274"/>
    </source>
</evidence>
<feature type="compositionally biased region" description="Basic and acidic residues" evidence="11">
    <location>
        <begin position="62"/>
        <end position="72"/>
    </location>
</feature>
<keyword evidence="4 9" id="KW-0698">rRNA processing</keyword>
<dbReference type="STRING" id="29833.A0A1E5RIH0"/>
<dbReference type="VEuPathDB" id="FungiDB:AWRI3580_g2846"/>
<feature type="coiled-coil region" evidence="10">
    <location>
        <begin position="274"/>
        <end position="308"/>
    </location>
</feature>
<evidence type="ECO:0000256" key="10">
    <source>
        <dbReference type="SAM" id="Coils"/>
    </source>
</evidence>
<organism evidence="12 13">
    <name type="scientific">Hanseniaspora uvarum</name>
    <name type="common">Yeast</name>
    <name type="synonym">Kloeckera apiculata</name>
    <dbReference type="NCBI Taxonomy" id="29833"/>
    <lineage>
        <taxon>Eukaryota</taxon>
        <taxon>Fungi</taxon>
        <taxon>Dikarya</taxon>
        <taxon>Ascomycota</taxon>
        <taxon>Saccharomycotina</taxon>
        <taxon>Saccharomycetes</taxon>
        <taxon>Saccharomycodales</taxon>
        <taxon>Saccharomycodaceae</taxon>
        <taxon>Hanseniaspora</taxon>
    </lineage>
</organism>
<dbReference type="Proteomes" id="UP000095358">
    <property type="component" value="Unassembled WGS sequence"/>
</dbReference>
<evidence type="ECO:0000256" key="8">
    <source>
        <dbReference type="ARBA" id="ARBA00025053"/>
    </source>
</evidence>
<dbReference type="GO" id="GO:0030686">
    <property type="term" value="C:90S preribosome"/>
    <property type="evidence" value="ECO:0007669"/>
    <property type="project" value="TreeGrafter"/>
</dbReference>
<name>A0A1E5RIH0_HANUV</name>
<dbReference type="InterPro" id="IPR009292">
    <property type="entry name" value="RRP36"/>
</dbReference>
<protein>
    <recommendedName>
        <fullName evidence="9">rRNA biogenesis protein RRP36</fullName>
    </recommendedName>
</protein>
<evidence type="ECO:0000313" key="13">
    <source>
        <dbReference type="Proteomes" id="UP000095358"/>
    </source>
</evidence>
<comment type="subcellular location">
    <subcellularLocation>
        <location evidence="1 9">Nucleus</location>
        <location evidence="1 9">Nucleolus</location>
    </subcellularLocation>
</comment>
<evidence type="ECO:0000256" key="11">
    <source>
        <dbReference type="SAM" id="MobiDB-lite"/>
    </source>
</evidence>
<keyword evidence="13" id="KW-1185">Reference proteome</keyword>
<feature type="compositionally biased region" description="Basic and acidic residues" evidence="11">
    <location>
        <begin position="1"/>
        <end position="17"/>
    </location>
</feature>
<evidence type="ECO:0000256" key="1">
    <source>
        <dbReference type="ARBA" id="ARBA00004604"/>
    </source>
</evidence>
<evidence type="ECO:0000256" key="3">
    <source>
        <dbReference type="ARBA" id="ARBA00022517"/>
    </source>
</evidence>
<dbReference type="OrthoDB" id="3973209at2759"/>